<dbReference type="PANTHER" id="PTHR44051:SF9">
    <property type="entry name" value="GLUTATHIONE S-TRANSFERASE 1"/>
    <property type="match status" value="1"/>
</dbReference>
<dbReference type="InterPro" id="IPR036249">
    <property type="entry name" value="Thioredoxin-like_sf"/>
</dbReference>
<dbReference type="Gene3D" id="1.20.1050.10">
    <property type="match status" value="1"/>
</dbReference>
<evidence type="ECO:0000259" key="2">
    <source>
        <dbReference type="PROSITE" id="PS50404"/>
    </source>
</evidence>
<dbReference type="Pfam" id="PF13410">
    <property type="entry name" value="GST_C_2"/>
    <property type="match status" value="1"/>
</dbReference>
<dbReference type="Gene3D" id="3.40.30.10">
    <property type="entry name" value="Glutaredoxin"/>
    <property type="match status" value="1"/>
</dbReference>
<evidence type="ECO:0000313" key="4">
    <source>
        <dbReference type="EMBL" id="KAK1750783.1"/>
    </source>
</evidence>
<dbReference type="Pfam" id="PF13409">
    <property type="entry name" value="GST_N_2"/>
    <property type="match status" value="1"/>
</dbReference>
<dbReference type="SUPFAM" id="SSF47616">
    <property type="entry name" value="GST C-terminal domain-like"/>
    <property type="match status" value="1"/>
</dbReference>
<gene>
    <name evidence="4" type="ORF">QBC47DRAFT_393546</name>
</gene>
<dbReference type="AlphaFoldDB" id="A0AAJ0B5I7"/>
<keyword evidence="5" id="KW-1185">Reference proteome</keyword>
<evidence type="ECO:0000256" key="1">
    <source>
        <dbReference type="ARBA" id="ARBA00007409"/>
    </source>
</evidence>
<feature type="domain" description="GST N-terminal" evidence="2">
    <location>
        <begin position="5"/>
        <end position="92"/>
    </location>
</feature>
<sequence>MADSETKVTLHWLNGSRAQGTMWLLEELQVPYELDVHHRLPTGFAPPEADKLHILGKFPIVSISGGGQEKPLVLAESAFIIQYLSEHFTHARNLVPRRWRDGQEGKIGGETEAWMRYQYLLYYMEGSFMFPQLIYFFMDALATRPPFFIRPLTRFIANQVTALLVMPNMKRHLAMLENYLETSPDGGSYLCGAELTGADILFAYPLMAAMHMDAYDKMGRWEKGSFRDTFPKLHAYIGRLGEEPGWKRAVEKVKEAEGGFSILPEN</sequence>
<evidence type="ECO:0008006" key="6">
    <source>
        <dbReference type="Google" id="ProtNLM"/>
    </source>
</evidence>
<dbReference type="EMBL" id="MU839845">
    <property type="protein sequence ID" value="KAK1750783.1"/>
    <property type="molecule type" value="Genomic_DNA"/>
</dbReference>
<accession>A0AAJ0B5I7</accession>
<evidence type="ECO:0000313" key="5">
    <source>
        <dbReference type="Proteomes" id="UP001239445"/>
    </source>
</evidence>
<protein>
    <recommendedName>
        <fullName evidence="6">Glutathione transferase</fullName>
    </recommendedName>
</protein>
<organism evidence="4 5">
    <name type="scientific">Echria macrotheca</name>
    <dbReference type="NCBI Taxonomy" id="438768"/>
    <lineage>
        <taxon>Eukaryota</taxon>
        <taxon>Fungi</taxon>
        <taxon>Dikarya</taxon>
        <taxon>Ascomycota</taxon>
        <taxon>Pezizomycotina</taxon>
        <taxon>Sordariomycetes</taxon>
        <taxon>Sordariomycetidae</taxon>
        <taxon>Sordariales</taxon>
        <taxon>Schizotheciaceae</taxon>
        <taxon>Echria</taxon>
    </lineage>
</organism>
<feature type="domain" description="GST C-terminal" evidence="3">
    <location>
        <begin position="123"/>
        <end position="260"/>
    </location>
</feature>
<name>A0AAJ0B5I7_9PEZI</name>
<dbReference type="InterPro" id="IPR036282">
    <property type="entry name" value="Glutathione-S-Trfase_C_sf"/>
</dbReference>
<evidence type="ECO:0000259" key="3">
    <source>
        <dbReference type="PROSITE" id="PS50405"/>
    </source>
</evidence>
<dbReference type="PROSITE" id="PS50405">
    <property type="entry name" value="GST_CTER"/>
    <property type="match status" value="1"/>
</dbReference>
<comment type="caution">
    <text evidence="4">The sequence shown here is derived from an EMBL/GenBank/DDBJ whole genome shotgun (WGS) entry which is preliminary data.</text>
</comment>
<dbReference type="InterPro" id="IPR004045">
    <property type="entry name" value="Glutathione_S-Trfase_N"/>
</dbReference>
<dbReference type="CDD" id="cd03046">
    <property type="entry name" value="GST_N_GTT1_like"/>
    <property type="match status" value="1"/>
</dbReference>
<comment type="similarity">
    <text evidence="1">Belongs to the GST superfamily.</text>
</comment>
<dbReference type="InterPro" id="IPR010987">
    <property type="entry name" value="Glutathione-S-Trfase_C-like"/>
</dbReference>
<reference evidence="4" key="1">
    <citation type="submission" date="2023-06" db="EMBL/GenBank/DDBJ databases">
        <title>Genome-scale phylogeny and comparative genomics of the fungal order Sordariales.</title>
        <authorList>
            <consortium name="Lawrence Berkeley National Laboratory"/>
            <person name="Hensen N."/>
            <person name="Bonometti L."/>
            <person name="Westerberg I."/>
            <person name="Brannstrom I.O."/>
            <person name="Guillou S."/>
            <person name="Cros-Aarteil S."/>
            <person name="Calhoun S."/>
            <person name="Haridas S."/>
            <person name="Kuo A."/>
            <person name="Mondo S."/>
            <person name="Pangilinan J."/>
            <person name="Riley R."/>
            <person name="Labutti K."/>
            <person name="Andreopoulos B."/>
            <person name="Lipzen A."/>
            <person name="Chen C."/>
            <person name="Yanf M."/>
            <person name="Daum C."/>
            <person name="Ng V."/>
            <person name="Clum A."/>
            <person name="Steindorff A."/>
            <person name="Ohm R."/>
            <person name="Martin F."/>
            <person name="Silar P."/>
            <person name="Natvig D."/>
            <person name="Lalanne C."/>
            <person name="Gautier V."/>
            <person name="Ament-Velasquez S.L."/>
            <person name="Kruys A."/>
            <person name="Hutchinson M.I."/>
            <person name="Powell A.J."/>
            <person name="Barry K."/>
            <person name="Miller A.N."/>
            <person name="Grigoriev I.V."/>
            <person name="Debuchy R."/>
            <person name="Gladieux P."/>
            <person name="Thoren M.H."/>
            <person name="Johannesson H."/>
        </authorList>
    </citation>
    <scope>NUCLEOTIDE SEQUENCE</scope>
    <source>
        <strain evidence="4">PSN4</strain>
    </source>
</reference>
<proteinExistence type="inferred from homology"/>
<dbReference type="SUPFAM" id="SSF52833">
    <property type="entry name" value="Thioredoxin-like"/>
    <property type="match status" value="1"/>
</dbReference>
<dbReference type="PROSITE" id="PS50404">
    <property type="entry name" value="GST_NTER"/>
    <property type="match status" value="1"/>
</dbReference>
<dbReference type="PANTHER" id="PTHR44051">
    <property type="entry name" value="GLUTATHIONE S-TRANSFERASE-RELATED"/>
    <property type="match status" value="1"/>
</dbReference>
<dbReference type="Proteomes" id="UP001239445">
    <property type="component" value="Unassembled WGS sequence"/>
</dbReference>